<keyword evidence="1" id="KW-0808">Transferase</keyword>
<proteinExistence type="inferred from homology"/>
<dbReference type="Gene3D" id="3.40.30.10">
    <property type="entry name" value="Glutaredoxin"/>
    <property type="match status" value="1"/>
</dbReference>
<evidence type="ECO:0000259" key="2">
    <source>
        <dbReference type="Pfam" id="PF01323"/>
    </source>
</evidence>
<dbReference type="InterPro" id="IPR001853">
    <property type="entry name" value="DSBA-like_thioredoxin_dom"/>
</dbReference>
<dbReference type="EC" id="2.5.1.18" evidence="1"/>
<comment type="similarity">
    <text evidence="1">Belongs to the GST superfamily. Kappa family.</text>
</comment>
<dbReference type="PANTHER" id="PTHR42943:SF13">
    <property type="entry name" value="GLUTATHIONE S-TRANSFERASE KAPPA-RELATED"/>
    <property type="match status" value="1"/>
</dbReference>
<comment type="catalytic activity">
    <reaction evidence="1">
        <text>RX + glutathione = an S-substituted glutathione + a halide anion + H(+)</text>
        <dbReference type="Rhea" id="RHEA:16437"/>
        <dbReference type="ChEBI" id="CHEBI:15378"/>
        <dbReference type="ChEBI" id="CHEBI:16042"/>
        <dbReference type="ChEBI" id="CHEBI:17792"/>
        <dbReference type="ChEBI" id="CHEBI:57925"/>
        <dbReference type="ChEBI" id="CHEBI:90779"/>
        <dbReference type="EC" id="2.5.1.18"/>
    </reaction>
</comment>
<feature type="domain" description="DSBA-like thioredoxin" evidence="2">
    <location>
        <begin position="6"/>
        <end position="209"/>
    </location>
</feature>
<accession>A0ABR4GW42</accession>
<dbReference type="EMBL" id="JBFXLT010000164">
    <property type="protein sequence ID" value="KAL2802769.1"/>
    <property type="molecule type" value="Genomic_DNA"/>
</dbReference>
<evidence type="ECO:0000313" key="3">
    <source>
        <dbReference type="EMBL" id="KAL2802769.1"/>
    </source>
</evidence>
<protein>
    <recommendedName>
        <fullName evidence="1">Glutathione S-transferase kappa</fullName>
        <ecNumber evidence="1">2.5.1.18</ecNumber>
    </recommendedName>
</protein>
<sequence length="229" mass="25662">MGQKKIECYLDCVSPYSFYAFSYIQQNRKTLEALGVEIEFIPVFLGGINVGSGNKPPWTLPAKAAYSKYDGKRAQRYFGHDFEIPSFFPILSLLPQRALTYIKKTHPTPLYESSFYACFDTMWNGHVDISVPENLAVALGKVFKDETALKEILAGANAPETKQALTDTTGRAVKELGAFGCPWFWVHDGKGNAEPFFGSDRFHFMWDYLGVPHRDLELVGISGGREGKL</sequence>
<dbReference type="InterPro" id="IPR051924">
    <property type="entry name" value="GST_Kappa/NadH"/>
</dbReference>
<evidence type="ECO:0000313" key="4">
    <source>
        <dbReference type="Proteomes" id="UP001610334"/>
    </source>
</evidence>
<comment type="caution">
    <text evidence="3">The sequence shown here is derived from an EMBL/GenBank/DDBJ whole genome shotgun (WGS) entry which is preliminary data.</text>
</comment>
<name>A0ABR4GW42_9EURO</name>
<dbReference type="Pfam" id="PF01323">
    <property type="entry name" value="DSBA"/>
    <property type="match status" value="1"/>
</dbReference>
<dbReference type="PANTHER" id="PTHR42943">
    <property type="entry name" value="GLUTATHIONE S-TRANSFERASE KAPPA"/>
    <property type="match status" value="1"/>
</dbReference>
<keyword evidence="4" id="KW-1185">Reference proteome</keyword>
<dbReference type="InterPro" id="IPR014440">
    <property type="entry name" value="HCCAis_GSTk"/>
</dbReference>
<dbReference type="InterPro" id="IPR036249">
    <property type="entry name" value="Thioredoxin-like_sf"/>
</dbReference>
<evidence type="ECO:0000256" key="1">
    <source>
        <dbReference type="PIRNR" id="PIRNR006386"/>
    </source>
</evidence>
<gene>
    <name evidence="3" type="ORF">BJX63DRAFT_413910</name>
</gene>
<dbReference type="Proteomes" id="UP001610334">
    <property type="component" value="Unassembled WGS sequence"/>
</dbReference>
<dbReference type="PIRSF" id="PIRSF006386">
    <property type="entry name" value="HCCAis_GSTk"/>
    <property type="match status" value="1"/>
</dbReference>
<reference evidence="3 4" key="1">
    <citation type="submission" date="2024-07" db="EMBL/GenBank/DDBJ databases">
        <title>Section-level genome sequencing and comparative genomics of Aspergillus sections Usti and Cavernicolus.</title>
        <authorList>
            <consortium name="Lawrence Berkeley National Laboratory"/>
            <person name="Nybo J.L."/>
            <person name="Vesth T.C."/>
            <person name="Theobald S."/>
            <person name="Frisvad J.C."/>
            <person name="Larsen T.O."/>
            <person name="Kjaerboelling I."/>
            <person name="Rothschild-Mancinelli K."/>
            <person name="Lyhne E.K."/>
            <person name="Kogle M.E."/>
            <person name="Barry K."/>
            <person name="Clum A."/>
            <person name="Na H."/>
            <person name="Ledsgaard L."/>
            <person name="Lin J."/>
            <person name="Lipzen A."/>
            <person name="Kuo A."/>
            <person name="Riley R."/>
            <person name="Mondo S."/>
            <person name="Labutti K."/>
            <person name="Haridas S."/>
            <person name="Pangalinan J."/>
            <person name="Salamov A.A."/>
            <person name="Simmons B.A."/>
            <person name="Magnuson J.K."/>
            <person name="Chen J."/>
            <person name="Drula E."/>
            <person name="Henrissat B."/>
            <person name="Wiebenga A."/>
            <person name="Lubbers R.J."/>
            <person name="Gomes A.C."/>
            <person name="Makela M.R."/>
            <person name="Stajich J."/>
            <person name="Grigoriev I.V."/>
            <person name="Mortensen U.H."/>
            <person name="De Vries R.P."/>
            <person name="Baker S.E."/>
            <person name="Andersen M.R."/>
        </authorList>
    </citation>
    <scope>NUCLEOTIDE SEQUENCE [LARGE SCALE GENOMIC DNA]</scope>
    <source>
        <strain evidence="3 4">CBS 588.65</strain>
    </source>
</reference>
<organism evidence="3 4">
    <name type="scientific">Aspergillus granulosus</name>
    <dbReference type="NCBI Taxonomy" id="176169"/>
    <lineage>
        <taxon>Eukaryota</taxon>
        <taxon>Fungi</taxon>
        <taxon>Dikarya</taxon>
        <taxon>Ascomycota</taxon>
        <taxon>Pezizomycotina</taxon>
        <taxon>Eurotiomycetes</taxon>
        <taxon>Eurotiomycetidae</taxon>
        <taxon>Eurotiales</taxon>
        <taxon>Aspergillaceae</taxon>
        <taxon>Aspergillus</taxon>
        <taxon>Aspergillus subgen. Nidulantes</taxon>
    </lineage>
</organism>
<dbReference type="SUPFAM" id="SSF52833">
    <property type="entry name" value="Thioredoxin-like"/>
    <property type="match status" value="1"/>
</dbReference>